<keyword evidence="2" id="KW-1185">Reference proteome</keyword>
<reference evidence="1" key="1">
    <citation type="submission" date="2020-08" db="EMBL/GenBank/DDBJ databases">
        <title>Multicomponent nature underlies the extraordinary mechanical properties of spider dragline silk.</title>
        <authorList>
            <person name="Kono N."/>
            <person name="Nakamura H."/>
            <person name="Mori M."/>
            <person name="Yoshida Y."/>
            <person name="Ohtoshi R."/>
            <person name="Malay A.D."/>
            <person name="Moran D.A.P."/>
            <person name="Tomita M."/>
            <person name="Numata K."/>
            <person name="Arakawa K."/>
        </authorList>
    </citation>
    <scope>NUCLEOTIDE SEQUENCE</scope>
</reference>
<proteinExistence type="predicted"/>
<gene>
    <name evidence="1" type="ORF">TNIN_114241</name>
</gene>
<dbReference type="AlphaFoldDB" id="A0A8X7CLD3"/>
<feature type="non-terminal residue" evidence="1">
    <location>
        <position position="59"/>
    </location>
</feature>
<sequence length="59" mass="6340">MPNERIRSEDVRGIWSLSARPFVHPHTGSKVDALLATLPLQATQTPSLGLAMFGGPVSQ</sequence>
<dbReference type="Proteomes" id="UP000886998">
    <property type="component" value="Unassembled WGS sequence"/>
</dbReference>
<comment type="caution">
    <text evidence="1">The sequence shown here is derived from an EMBL/GenBank/DDBJ whole genome shotgun (WGS) entry which is preliminary data.</text>
</comment>
<organism evidence="1 2">
    <name type="scientific">Trichonephila inaurata madagascariensis</name>
    <dbReference type="NCBI Taxonomy" id="2747483"/>
    <lineage>
        <taxon>Eukaryota</taxon>
        <taxon>Metazoa</taxon>
        <taxon>Ecdysozoa</taxon>
        <taxon>Arthropoda</taxon>
        <taxon>Chelicerata</taxon>
        <taxon>Arachnida</taxon>
        <taxon>Araneae</taxon>
        <taxon>Araneomorphae</taxon>
        <taxon>Entelegynae</taxon>
        <taxon>Araneoidea</taxon>
        <taxon>Nephilidae</taxon>
        <taxon>Trichonephila</taxon>
        <taxon>Trichonephila inaurata</taxon>
    </lineage>
</organism>
<accession>A0A8X7CLD3</accession>
<evidence type="ECO:0000313" key="1">
    <source>
        <dbReference type="EMBL" id="GFY71931.1"/>
    </source>
</evidence>
<name>A0A8X7CLD3_9ARAC</name>
<dbReference type="EMBL" id="BMAV01019164">
    <property type="protein sequence ID" value="GFY71931.1"/>
    <property type="molecule type" value="Genomic_DNA"/>
</dbReference>
<evidence type="ECO:0000313" key="2">
    <source>
        <dbReference type="Proteomes" id="UP000886998"/>
    </source>
</evidence>
<protein>
    <submittedName>
        <fullName evidence="1">Uncharacterized protein</fullName>
    </submittedName>
</protein>